<protein>
    <recommendedName>
        <fullName evidence="4">2-amino-4-hydroxy-6-hydroxymethyldihydropteridine pyrophosphokinase</fullName>
        <ecNumber evidence="3">2.7.6.3</ecNumber>
    </recommendedName>
    <alternativeName>
        <fullName evidence="11">6-hydroxymethyl-7,8-dihydropterin pyrophosphokinase</fullName>
    </alternativeName>
    <alternativeName>
        <fullName evidence="12">7,8-dihydro-6-hydroxymethylpterin-pyrophosphokinase</fullName>
    </alternativeName>
</protein>
<dbReference type="Proteomes" id="UP000664628">
    <property type="component" value="Unassembled WGS sequence"/>
</dbReference>
<dbReference type="InterPro" id="IPR035907">
    <property type="entry name" value="Hppk_sf"/>
</dbReference>
<evidence type="ECO:0000256" key="11">
    <source>
        <dbReference type="ARBA" id="ARBA00029766"/>
    </source>
</evidence>
<evidence type="ECO:0000256" key="8">
    <source>
        <dbReference type="ARBA" id="ARBA00022840"/>
    </source>
</evidence>
<dbReference type="GO" id="GO:0003848">
    <property type="term" value="F:2-amino-4-hydroxy-6-hydroxymethyldihydropteridine diphosphokinase activity"/>
    <property type="evidence" value="ECO:0007669"/>
    <property type="project" value="UniProtKB-EC"/>
</dbReference>
<keyword evidence="5 14" id="KW-0808">Transferase</keyword>
<comment type="similarity">
    <text evidence="2">Belongs to the HPPK family.</text>
</comment>
<dbReference type="CDD" id="cd00483">
    <property type="entry name" value="HPPK"/>
    <property type="match status" value="1"/>
</dbReference>
<evidence type="ECO:0000256" key="5">
    <source>
        <dbReference type="ARBA" id="ARBA00022679"/>
    </source>
</evidence>
<keyword evidence="6" id="KW-0547">Nucleotide-binding</keyword>
<evidence type="ECO:0000256" key="1">
    <source>
        <dbReference type="ARBA" id="ARBA00005051"/>
    </source>
</evidence>
<evidence type="ECO:0000259" key="13">
    <source>
        <dbReference type="PROSITE" id="PS00794"/>
    </source>
</evidence>
<evidence type="ECO:0000256" key="6">
    <source>
        <dbReference type="ARBA" id="ARBA00022741"/>
    </source>
</evidence>
<comment type="function">
    <text evidence="10">Catalyzes the transfer of pyrophosphate from adenosine triphosphate (ATP) to 6-hydroxymethyl-7,8-dihydropterin, an enzymatic step in folate biosynthesis pathway.</text>
</comment>
<evidence type="ECO:0000256" key="7">
    <source>
        <dbReference type="ARBA" id="ARBA00022777"/>
    </source>
</evidence>
<name>A0ABS3JJU1_9BACT</name>
<dbReference type="PANTHER" id="PTHR43071">
    <property type="entry name" value="2-AMINO-4-HYDROXY-6-HYDROXYMETHYLDIHYDROPTERIDINE PYROPHOSPHOKINASE"/>
    <property type="match status" value="1"/>
</dbReference>
<keyword evidence="8" id="KW-0067">ATP-binding</keyword>
<evidence type="ECO:0000256" key="9">
    <source>
        <dbReference type="ARBA" id="ARBA00022909"/>
    </source>
</evidence>
<gene>
    <name evidence="14" type="primary">folK</name>
    <name evidence="14" type="ORF">J2I46_16905</name>
</gene>
<evidence type="ECO:0000256" key="2">
    <source>
        <dbReference type="ARBA" id="ARBA00005810"/>
    </source>
</evidence>
<keyword evidence="15" id="KW-1185">Reference proteome</keyword>
<keyword evidence="9" id="KW-0289">Folate biosynthesis</keyword>
<dbReference type="SUPFAM" id="SSF55083">
    <property type="entry name" value="6-hydroxymethyl-7,8-dihydropterin pyrophosphokinase, HPPK"/>
    <property type="match status" value="1"/>
</dbReference>
<dbReference type="Pfam" id="PF01288">
    <property type="entry name" value="HPPK"/>
    <property type="match status" value="1"/>
</dbReference>
<evidence type="ECO:0000256" key="12">
    <source>
        <dbReference type="ARBA" id="ARBA00033413"/>
    </source>
</evidence>
<feature type="domain" description="7,8-dihydro-6-hydroxymethylpterin-pyrophosphokinase" evidence="13">
    <location>
        <begin position="96"/>
        <end position="107"/>
    </location>
</feature>
<dbReference type="InterPro" id="IPR000550">
    <property type="entry name" value="Hppk"/>
</dbReference>
<evidence type="ECO:0000256" key="4">
    <source>
        <dbReference type="ARBA" id="ARBA00016218"/>
    </source>
</evidence>
<dbReference type="EC" id="2.7.6.3" evidence="3"/>
<evidence type="ECO:0000256" key="10">
    <source>
        <dbReference type="ARBA" id="ARBA00029409"/>
    </source>
</evidence>
<dbReference type="PROSITE" id="PS00794">
    <property type="entry name" value="HPPK"/>
    <property type="match status" value="1"/>
</dbReference>
<accession>A0ABS3JJU1</accession>
<comment type="pathway">
    <text evidence="1">Cofactor biosynthesis; tetrahydrofolate biosynthesis; 2-amino-4-hydroxy-6-hydroxymethyl-7,8-dihydropteridine diphosphate from 7,8-dihydroneopterin triphosphate: step 4/4.</text>
</comment>
<organism evidence="14 15">
    <name type="scientific">Fibrella forsythiae</name>
    <dbReference type="NCBI Taxonomy" id="2817061"/>
    <lineage>
        <taxon>Bacteria</taxon>
        <taxon>Pseudomonadati</taxon>
        <taxon>Bacteroidota</taxon>
        <taxon>Cytophagia</taxon>
        <taxon>Cytophagales</taxon>
        <taxon>Spirosomataceae</taxon>
        <taxon>Fibrella</taxon>
    </lineage>
</organism>
<dbReference type="Gene3D" id="3.30.70.560">
    <property type="entry name" value="7,8-Dihydro-6-hydroxymethylpterin-pyrophosphokinase HPPK"/>
    <property type="match status" value="1"/>
</dbReference>
<comment type="caution">
    <text evidence="14">The sequence shown here is derived from an EMBL/GenBank/DDBJ whole genome shotgun (WGS) entry which is preliminary data.</text>
</comment>
<keyword evidence="7" id="KW-0418">Kinase</keyword>
<sequence>MAVSKEPPLSHNLYLLLGANLGDKAQTVALARRYVAEQIGSIVLESGLYETAAWGITDQPSYLNQVLLVVTYLTPTSVLTHTLAIEERLGRVRAEKWGARVIDIDLLFYDGLILNTPTLTLPHPLLHKRRFTLVPLTEIAPGFVHPVLKQTIQTLLDDCSDEGEVIKFS</sequence>
<dbReference type="EMBL" id="JAFMYW010000005">
    <property type="protein sequence ID" value="MBO0950276.1"/>
    <property type="molecule type" value="Genomic_DNA"/>
</dbReference>
<dbReference type="PANTHER" id="PTHR43071:SF1">
    <property type="entry name" value="2-AMINO-4-HYDROXY-6-HYDROXYMETHYLDIHYDROPTERIDINE PYROPHOSPHOKINASE"/>
    <property type="match status" value="1"/>
</dbReference>
<reference evidence="14 15" key="1">
    <citation type="submission" date="2021-03" db="EMBL/GenBank/DDBJ databases">
        <title>Fibrella sp. HMF5405 genome sequencing and assembly.</title>
        <authorList>
            <person name="Kang H."/>
            <person name="Kim H."/>
            <person name="Bae S."/>
            <person name="Joh K."/>
        </authorList>
    </citation>
    <scope>NUCLEOTIDE SEQUENCE [LARGE SCALE GENOMIC DNA]</scope>
    <source>
        <strain evidence="14 15">HMF5405</strain>
    </source>
</reference>
<evidence type="ECO:0000313" key="15">
    <source>
        <dbReference type="Proteomes" id="UP000664628"/>
    </source>
</evidence>
<evidence type="ECO:0000313" key="14">
    <source>
        <dbReference type="EMBL" id="MBO0950276.1"/>
    </source>
</evidence>
<proteinExistence type="inferred from homology"/>
<dbReference type="NCBIfam" id="TIGR01498">
    <property type="entry name" value="folK"/>
    <property type="match status" value="1"/>
</dbReference>
<evidence type="ECO:0000256" key="3">
    <source>
        <dbReference type="ARBA" id="ARBA00013253"/>
    </source>
</evidence>